<reference evidence="1" key="1">
    <citation type="submission" date="2022-06" db="EMBL/GenBank/DDBJ databases">
        <title>Phylogenomic reconstructions and comparative analyses of Kickxellomycotina fungi.</title>
        <authorList>
            <person name="Reynolds N.K."/>
            <person name="Stajich J.E."/>
            <person name="Barry K."/>
            <person name="Grigoriev I.V."/>
            <person name="Crous P."/>
            <person name="Smith M.E."/>
        </authorList>
    </citation>
    <scope>NUCLEOTIDE SEQUENCE</scope>
    <source>
        <strain evidence="1">RSA 2271</strain>
    </source>
</reference>
<dbReference type="EMBL" id="JAMZIH010003603">
    <property type="protein sequence ID" value="KAJ1676722.1"/>
    <property type="molecule type" value="Genomic_DNA"/>
</dbReference>
<keyword evidence="2" id="KW-1185">Reference proteome</keyword>
<accession>A0ACC1HN72</accession>
<comment type="caution">
    <text evidence="1">The sequence shown here is derived from an EMBL/GenBank/DDBJ whole genome shotgun (WGS) entry which is preliminary data.</text>
</comment>
<dbReference type="Proteomes" id="UP001145114">
    <property type="component" value="Unassembled WGS sequence"/>
</dbReference>
<protein>
    <submittedName>
        <fullName evidence="1">Uncharacterized protein</fullName>
    </submittedName>
</protein>
<feature type="non-terminal residue" evidence="1">
    <location>
        <position position="288"/>
    </location>
</feature>
<sequence>MLENPSHLEAVNPVALGNARARQMYLYDVNTDPACTLGDRVMSIQIHGDAAFTGQGIVMETLGLSNLPHFSSGGTIHVIVNNQLGYTTPAENARSTLYTSDIGKMVDAPIIHVNGDHPEEVAKAAHIAFAYRAKFRRDVIIDLVTFRRWGHNELDEPSFTQPKMYEIIRTRKSVPKLYEEELARRGVVSPEQIDRFRDEHFNSLSAQLSHCLQQDPAIVPSSTSSSSSSSSGGAQNNSSDSSVRDVFKSKWANMSIPTRQITRMDTGVNIDVLREVGRQSVAVPDGFK</sequence>
<evidence type="ECO:0000313" key="2">
    <source>
        <dbReference type="Proteomes" id="UP001145114"/>
    </source>
</evidence>
<organism evidence="1 2">
    <name type="scientific">Spiromyces aspiralis</name>
    <dbReference type="NCBI Taxonomy" id="68401"/>
    <lineage>
        <taxon>Eukaryota</taxon>
        <taxon>Fungi</taxon>
        <taxon>Fungi incertae sedis</taxon>
        <taxon>Zoopagomycota</taxon>
        <taxon>Kickxellomycotina</taxon>
        <taxon>Kickxellomycetes</taxon>
        <taxon>Kickxellales</taxon>
        <taxon>Kickxellaceae</taxon>
        <taxon>Spiromyces</taxon>
    </lineage>
</organism>
<evidence type="ECO:0000313" key="1">
    <source>
        <dbReference type="EMBL" id="KAJ1676722.1"/>
    </source>
</evidence>
<gene>
    <name evidence="1" type="ORF">EV182_007618</name>
</gene>
<name>A0ACC1HN72_9FUNG</name>
<proteinExistence type="predicted"/>